<accession>A0A091CQQ4</accession>
<dbReference type="AlphaFoldDB" id="A0A091CQQ4"/>
<name>A0A091CQQ4_FUKDA</name>
<protein>
    <submittedName>
        <fullName evidence="1">Uncharacterized protein</fullName>
    </submittedName>
</protein>
<gene>
    <name evidence="1" type="ORF">H920_18665</name>
</gene>
<organism evidence="1 2">
    <name type="scientific">Fukomys damarensis</name>
    <name type="common">Damaraland mole rat</name>
    <name type="synonym">Cryptomys damarensis</name>
    <dbReference type="NCBI Taxonomy" id="885580"/>
    <lineage>
        <taxon>Eukaryota</taxon>
        <taxon>Metazoa</taxon>
        <taxon>Chordata</taxon>
        <taxon>Craniata</taxon>
        <taxon>Vertebrata</taxon>
        <taxon>Euteleostomi</taxon>
        <taxon>Mammalia</taxon>
        <taxon>Eutheria</taxon>
        <taxon>Euarchontoglires</taxon>
        <taxon>Glires</taxon>
        <taxon>Rodentia</taxon>
        <taxon>Hystricomorpha</taxon>
        <taxon>Bathyergidae</taxon>
        <taxon>Fukomys</taxon>
    </lineage>
</organism>
<proteinExistence type="predicted"/>
<sequence>MRTSRFPGRHSVKEDMSSACPMVELEEGSGAVATQTGATGRGNVSEGLVEMSFERDHQQLVMGNTRSYSALENLWRLMAGTNSNVATGKKISDDQAFLSGPLISGSALPFWALQAGYYIQLASPVDRALAHGWCLDKYLAM</sequence>
<dbReference type="Proteomes" id="UP000028990">
    <property type="component" value="Unassembled WGS sequence"/>
</dbReference>
<evidence type="ECO:0000313" key="1">
    <source>
        <dbReference type="EMBL" id="KFO20038.1"/>
    </source>
</evidence>
<dbReference type="EMBL" id="KN124866">
    <property type="protein sequence ID" value="KFO20038.1"/>
    <property type="molecule type" value="Genomic_DNA"/>
</dbReference>
<keyword evidence="2" id="KW-1185">Reference proteome</keyword>
<evidence type="ECO:0000313" key="2">
    <source>
        <dbReference type="Proteomes" id="UP000028990"/>
    </source>
</evidence>
<reference evidence="1 2" key="1">
    <citation type="submission" date="2013-11" db="EMBL/GenBank/DDBJ databases">
        <title>The Damaraland mole rat (Fukomys damarensis) genome and evolution of African mole rats.</title>
        <authorList>
            <person name="Gladyshev V.N."/>
            <person name="Fang X."/>
        </authorList>
    </citation>
    <scope>NUCLEOTIDE SEQUENCE [LARGE SCALE GENOMIC DNA]</scope>
    <source>
        <tissue evidence="1">Liver</tissue>
    </source>
</reference>